<dbReference type="AlphaFoldDB" id="A0A518D185"/>
<evidence type="ECO:0000313" key="2">
    <source>
        <dbReference type="Proteomes" id="UP000319342"/>
    </source>
</evidence>
<reference evidence="1 2" key="1">
    <citation type="submission" date="2019-02" db="EMBL/GenBank/DDBJ databases">
        <title>Deep-cultivation of Planctomycetes and their phenomic and genomic characterization uncovers novel biology.</title>
        <authorList>
            <person name="Wiegand S."/>
            <person name="Jogler M."/>
            <person name="Boedeker C."/>
            <person name="Pinto D."/>
            <person name="Vollmers J."/>
            <person name="Rivas-Marin E."/>
            <person name="Kohn T."/>
            <person name="Peeters S.H."/>
            <person name="Heuer A."/>
            <person name="Rast P."/>
            <person name="Oberbeckmann S."/>
            <person name="Bunk B."/>
            <person name="Jeske O."/>
            <person name="Meyerdierks A."/>
            <person name="Storesund J.E."/>
            <person name="Kallscheuer N."/>
            <person name="Luecker S."/>
            <person name="Lage O.M."/>
            <person name="Pohl T."/>
            <person name="Merkel B.J."/>
            <person name="Hornburger P."/>
            <person name="Mueller R.-W."/>
            <person name="Bruemmer F."/>
            <person name="Labrenz M."/>
            <person name="Spormann A.M."/>
            <person name="Op den Camp H."/>
            <person name="Overmann J."/>
            <person name="Amann R."/>
            <person name="Jetten M.S.M."/>
            <person name="Mascher T."/>
            <person name="Medema M.H."/>
            <person name="Devos D.P."/>
            <person name="Kaster A.-K."/>
            <person name="Ovreas L."/>
            <person name="Rohde M."/>
            <person name="Galperin M.Y."/>
            <person name="Jogler C."/>
        </authorList>
    </citation>
    <scope>NUCLEOTIDE SEQUENCE [LARGE SCALE GENOMIC DNA]</scope>
    <source>
        <strain evidence="1 2">Pla163</strain>
    </source>
</reference>
<organism evidence="1 2">
    <name type="scientific">Rohdeia mirabilis</name>
    <dbReference type="NCBI Taxonomy" id="2528008"/>
    <lineage>
        <taxon>Bacteria</taxon>
        <taxon>Pseudomonadati</taxon>
        <taxon>Planctomycetota</taxon>
        <taxon>Planctomycetia</taxon>
        <taxon>Planctomycetia incertae sedis</taxon>
        <taxon>Rohdeia</taxon>
    </lineage>
</organism>
<evidence type="ECO:0000313" key="1">
    <source>
        <dbReference type="EMBL" id="QDU85220.1"/>
    </source>
</evidence>
<proteinExistence type="predicted"/>
<dbReference type="EMBL" id="CP036290">
    <property type="protein sequence ID" value="QDU85220.1"/>
    <property type="molecule type" value="Genomic_DNA"/>
</dbReference>
<keyword evidence="2" id="KW-1185">Reference proteome</keyword>
<accession>A0A518D185</accession>
<dbReference type="Proteomes" id="UP000319342">
    <property type="component" value="Chromosome"/>
</dbReference>
<protein>
    <submittedName>
        <fullName evidence="1">Uncharacterized protein</fullName>
    </submittedName>
</protein>
<gene>
    <name evidence="1" type="ORF">Pla163_23480</name>
</gene>
<name>A0A518D185_9BACT</name>
<dbReference type="PROSITE" id="PS51257">
    <property type="entry name" value="PROKAR_LIPOPROTEIN"/>
    <property type="match status" value="1"/>
</dbReference>
<dbReference type="RefSeq" id="WP_419185835.1">
    <property type="nucleotide sequence ID" value="NZ_CP036290.1"/>
</dbReference>
<sequence>MRRRDLLSLALLGATAFTALGCATGGLPLAGQRTAGCCGLEGVSVKALGME</sequence>